<keyword evidence="5" id="KW-1185">Reference proteome</keyword>
<dbReference type="OrthoDB" id="5471473at2"/>
<dbReference type="Gene3D" id="3.30.750.24">
    <property type="entry name" value="STAS domain"/>
    <property type="match status" value="1"/>
</dbReference>
<evidence type="ECO:0000313" key="5">
    <source>
        <dbReference type="Proteomes" id="UP000245683"/>
    </source>
</evidence>
<evidence type="ECO:0000313" key="4">
    <source>
        <dbReference type="EMBL" id="PWU45804.1"/>
    </source>
</evidence>
<organism evidence="4 5">
    <name type="scientific">Micromonospora globispora</name>
    <dbReference type="NCBI Taxonomy" id="1450148"/>
    <lineage>
        <taxon>Bacteria</taxon>
        <taxon>Bacillati</taxon>
        <taxon>Actinomycetota</taxon>
        <taxon>Actinomycetes</taxon>
        <taxon>Micromonosporales</taxon>
        <taxon>Micromonosporaceae</taxon>
        <taxon>Micromonospora</taxon>
    </lineage>
</organism>
<evidence type="ECO:0000259" key="3">
    <source>
        <dbReference type="PROSITE" id="PS50801"/>
    </source>
</evidence>
<accession>A0A317K0F5</accession>
<dbReference type="EMBL" id="QGSV01000238">
    <property type="protein sequence ID" value="PWU45804.1"/>
    <property type="molecule type" value="Genomic_DNA"/>
</dbReference>
<dbReference type="CDD" id="cd07043">
    <property type="entry name" value="STAS_anti-anti-sigma_factors"/>
    <property type="match status" value="1"/>
</dbReference>
<dbReference type="InterPro" id="IPR002645">
    <property type="entry name" value="STAS_dom"/>
</dbReference>
<dbReference type="InterPro" id="IPR036513">
    <property type="entry name" value="STAS_dom_sf"/>
</dbReference>
<dbReference type="AlphaFoldDB" id="A0A317K0F5"/>
<gene>
    <name evidence="4" type="ORF">DLJ46_20210</name>
</gene>
<dbReference type="Proteomes" id="UP000245683">
    <property type="component" value="Unassembled WGS sequence"/>
</dbReference>
<dbReference type="InterPro" id="IPR058548">
    <property type="entry name" value="MlaB-like_STAS"/>
</dbReference>
<dbReference type="PANTHER" id="PTHR33495:SF2">
    <property type="entry name" value="ANTI-SIGMA FACTOR ANTAGONIST TM_1081-RELATED"/>
    <property type="match status" value="1"/>
</dbReference>
<sequence>MAFTVTYAPQDGGGACLRLAGELDLSTAPELNAAIDRLTAEGERHLLLDLSGLTFCDSTGIAAFVRGDNRAGADGGWLRVTGATGRVARVLQVTGLAEVLRYEAETSGTRSPSAP</sequence>
<dbReference type="Pfam" id="PF13466">
    <property type="entry name" value="STAS_2"/>
    <property type="match status" value="1"/>
</dbReference>
<dbReference type="PANTHER" id="PTHR33495">
    <property type="entry name" value="ANTI-SIGMA FACTOR ANTAGONIST TM_1081-RELATED-RELATED"/>
    <property type="match status" value="1"/>
</dbReference>
<dbReference type="InterPro" id="IPR003658">
    <property type="entry name" value="Anti-sigma_ant"/>
</dbReference>
<reference evidence="5" key="1">
    <citation type="submission" date="2018-05" db="EMBL/GenBank/DDBJ databases">
        <title>Micromonospora globispora sp. nov. and Micromonospora rugosa sp. nov., isolated from marine sediment.</title>
        <authorList>
            <person name="Carro L."/>
            <person name="Aysel V."/>
            <person name="Cetin D."/>
            <person name="Igual J.M."/>
            <person name="Klenk H.-P."/>
            <person name="Trujillo M.E."/>
            <person name="Sahin N."/>
        </authorList>
    </citation>
    <scope>NUCLEOTIDE SEQUENCE [LARGE SCALE GENOMIC DNA]</scope>
    <source>
        <strain evidence="5">S2904</strain>
    </source>
</reference>
<evidence type="ECO:0000256" key="2">
    <source>
        <dbReference type="RuleBase" id="RU003749"/>
    </source>
</evidence>
<name>A0A317K0F5_9ACTN</name>
<evidence type="ECO:0000256" key="1">
    <source>
        <dbReference type="ARBA" id="ARBA00009013"/>
    </source>
</evidence>
<proteinExistence type="inferred from homology"/>
<feature type="domain" description="STAS" evidence="3">
    <location>
        <begin position="17"/>
        <end position="100"/>
    </location>
</feature>
<comment type="caution">
    <text evidence="4">The sequence shown here is derived from an EMBL/GenBank/DDBJ whole genome shotgun (WGS) entry which is preliminary data.</text>
</comment>
<dbReference type="PROSITE" id="PS50801">
    <property type="entry name" value="STAS"/>
    <property type="match status" value="1"/>
</dbReference>
<dbReference type="NCBIfam" id="TIGR00377">
    <property type="entry name" value="ant_ant_sig"/>
    <property type="match status" value="1"/>
</dbReference>
<protein>
    <recommendedName>
        <fullName evidence="2">Anti-sigma factor antagonist</fullName>
    </recommendedName>
</protein>
<comment type="similarity">
    <text evidence="1 2">Belongs to the anti-sigma-factor antagonist family.</text>
</comment>
<dbReference type="SUPFAM" id="SSF52091">
    <property type="entry name" value="SpoIIaa-like"/>
    <property type="match status" value="1"/>
</dbReference>
<dbReference type="GO" id="GO:0043856">
    <property type="term" value="F:anti-sigma factor antagonist activity"/>
    <property type="evidence" value="ECO:0007669"/>
    <property type="project" value="InterPro"/>
</dbReference>